<dbReference type="Proteomes" id="UP000044841">
    <property type="component" value="Unassembled WGS sequence"/>
</dbReference>
<gene>
    <name evidence="1" type="ORF">RSOLAG22IIIB_06111</name>
</gene>
<reference evidence="1 2" key="1">
    <citation type="submission" date="2015-07" db="EMBL/GenBank/DDBJ databases">
        <authorList>
            <person name="Noorani M."/>
        </authorList>
    </citation>
    <scope>NUCLEOTIDE SEQUENCE [LARGE SCALE GENOMIC DNA]</scope>
    <source>
        <strain evidence="1">BBA 69670</strain>
    </source>
</reference>
<name>A0A0K6GCA6_9AGAM</name>
<organism evidence="1 2">
    <name type="scientific">Rhizoctonia solani</name>
    <dbReference type="NCBI Taxonomy" id="456999"/>
    <lineage>
        <taxon>Eukaryota</taxon>
        <taxon>Fungi</taxon>
        <taxon>Dikarya</taxon>
        <taxon>Basidiomycota</taxon>
        <taxon>Agaricomycotina</taxon>
        <taxon>Agaricomycetes</taxon>
        <taxon>Cantharellales</taxon>
        <taxon>Ceratobasidiaceae</taxon>
        <taxon>Rhizoctonia</taxon>
    </lineage>
</organism>
<evidence type="ECO:0000313" key="1">
    <source>
        <dbReference type="EMBL" id="CUA76116.1"/>
    </source>
</evidence>
<accession>A0A0K6GCA6</accession>
<keyword evidence="2" id="KW-1185">Reference proteome</keyword>
<sequence length="72" mass="8468">MLLYPGFPFVYRTSYHSNFYSFLYLFLHLQNDDGNFRMIKAVALSIRSAIELSITLTLKHKQDFDIVVGFKD</sequence>
<dbReference type="EMBL" id="CYGV01001623">
    <property type="protein sequence ID" value="CUA76116.1"/>
    <property type="molecule type" value="Genomic_DNA"/>
</dbReference>
<proteinExistence type="predicted"/>
<dbReference type="AlphaFoldDB" id="A0A0K6GCA6"/>
<protein>
    <submittedName>
        <fullName evidence="1">Uncharacterized protein</fullName>
    </submittedName>
</protein>
<evidence type="ECO:0000313" key="2">
    <source>
        <dbReference type="Proteomes" id="UP000044841"/>
    </source>
</evidence>